<gene>
    <name evidence="2" type="ORF">ISN26_02155</name>
</gene>
<keyword evidence="3" id="KW-1185">Reference proteome</keyword>
<reference evidence="2" key="1">
    <citation type="submission" date="2020-10" db="EMBL/GenBank/DDBJ databases">
        <title>An improved Amphimedon queenslandica hologenome assembly reveals how three proteobacterial symbionts can extend the metabolic phenotypic of their marine sponge host.</title>
        <authorList>
            <person name="Degnan B."/>
            <person name="Degnan S."/>
            <person name="Xiang X."/>
        </authorList>
    </citation>
    <scope>NUCLEOTIDE SEQUENCE</scope>
    <source>
        <strain evidence="2">AqS2</strain>
    </source>
</reference>
<keyword evidence="1" id="KW-1133">Transmembrane helix</keyword>
<dbReference type="Proteomes" id="UP000604381">
    <property type="component" value="Unassembled WGS sequence"/>
</dbReference>
<accession>A0A930UFL8</accession>
<evidence type="ECO:0000313" key="2">
    <source>
        <dbReference type="EMBL" id="MBF2734881.1"/>
    </source>
</evidence>
<dbReference type="EMBL" id="JADHEI010000028">
    <property type="protein sequence ID" value="MBF2734881.1"/>
    <property type="molecule type" value="Genomic_DNA"/>
</dbReference>
<organism evidence="2 3">
    <name type="scientific">Candidatus Amphirhobacter heronislandensis</name>
    <dbReference type="NCBI Taxonomy" id="1732024"/>
    <lineage>
        <taxon>Bacteria</taxon>
        <taxon>Pseudomonadati</taxon>
        <taxon>Pseudomonadota</taxon>
        <taxon>Gammaproteobacteria</taxon>
        <taxon>Candidatus Tethybacterales</taxon>
        <taxon>Candidatus Tethybacteraceae</taxon>
        <taxon>Candidatus Amphirhobacter</taxon>
    </lineage>
</organism>
<feature type="transmembrane region" description="Helical" evidence="1">
    <location>
        <begin position="6"/>
        <end position="24"/>
    </location>
</feature>
<comment type="caution">
    <text evidence="2">The sequence shown here is derived from an EMBL/GenBank/DDBJ whole genome shotgun (WGS) entry which is preliminary data.</text>
</comment>
<dbReference type="InterPro" id="IPR011990">
    <property type="entry name" value="TPR-like_helical_dom_sf"/>
</dbReference>
<dbReference type="Gene3D" id="1.25.40.10">
    <property type="entry name" value="Tetratricopeptide repeat domain"/>
    <property type="match status" value="1"/>
</dbReference>
<proteinExistence type="predicted"/>
<evidence type="ECO:0000313" key="3">
    <source>
        <dbReference type="Proteomes" id="UP000604381"/>
    </source>
</evidence>
<evidence type="ECO:0000256" key="1">
    <source>
        <dbReference type="SAM" id="Phobius"/>
    </source>
</evidence>
<feature type="transmembrane region" description="Helical" evidence="1">
    <location>
        <begin position="36"/>
        <end position="53"/>
    </location>
</feature>
<sequence>MLAEILLFAAAGAALAAAAVFLLLRRGSGLSRQLKIGLAVFLPAFAAGMYALVGTPGALQAPPPPTLDLGDGELRPLPEIYASLLRRLEEEPGDRRARELLIRSYLAGGRPSLALREAKQLQALEGRSARGLVFEAQARYWLAAGEPTGRVDALLDEALETEPLNEEALSLAALLASQRLEHERAISLLERLLELELAPGRRASYAARLADERARRAGGG</sequence>
<evidence type="ECO:0008006" key="4">
    <source>
        <dbReference type="Google" id="ProtNLM"/>
    </source>
</evidence>
<name>A0A930UFL8_9GAMM</name>
<dbReference type="AlphaFoldDB" id="A0A930UFL8"/>
<keyword evidence="1" id="KW-0812">Transmembrane</keyword>
<protein>
    <recommendedName>
        <fullName evidence="4">Cytochrome C biogenesis protein</fullName>
    </recommendedName>
</protein>
<keyword evidence="1" id="KW-0472">Membrane</keyword>